<dbReference type="SMART" id="SM00066">
    <property type="entry name" value="GAL4"/>
    <property type="match status" value="1"/>
</dbReference>
<dbReference type="CDD" id="cd00067">
    <property type="entry name" value="GAL4"/>
    <property type="match status" value="1"/>
</dbReference>
<dbReference type="PROSITE" id="PS00463">
    <property type="entry name" value="ZN2_CY6_FUNGAL_1"/>
    <property type="match status" value="1"/>
</dbReference>
<evidence type="ECO:0000259" key="3">
    <source>
        <dbReference type="PROSITE" id="PS50048"/>
    </source>
</evidence>
<dbReference type="SUPFAM" id="SSF57701">
    <property type="entry name" value="Zn2/Cys6 DNA-binding domain"/>
    <property type="match status" value="1"/>
</dbReference>
<accession>A0ABP0CXC1</accession>
<comment type="caution">
    <text evidence="4">The sequence shown here is derived from an EMBL/GenBank/DDBJ whole genome shotgun (WGS) entry which is preliminary data.</text>
</comment>
<feature type="region of interest" description="Disordered" evidence="2">
    <location>
        <begin position="91"/>
        <end position="167"/>
    </location>
</feature>
<evidence type="ECO:0000313" key="5">
    <source>
        <dbReference type="Proteomes" id="UP001642405"/>
    </source>
</evidence>
<protein>
    <recommendedName>
        <fullName evidence="3">Zn(2)-C6 fungal-type domain-containing protein</fullName>
    </recommendedName>
</protein>
<proteinExistence type="predicted"/>
<feature type="compositionally biased region" description="Basic residues" evidence="2">
    <location>
        <begin position="117"/>
        <end position="131"/>
    </location>
</feature>
<sequence length="893" mass="98066">MQAVWGTDAPEIDQTVAPKRQRLFIARQACEICRQKKTRCDGGNPCGLCRTGGLECRYAERKATKNEVSLGMIFNTLQRIEAKIEEGQQLLRDGGSGDDDDDDDDDDDNDDVDGQGHNKRLRKRKRSHGSHHGAAQPPPAVVVAAPAPAAPPPPPPPQPSSSAMAMPSPSAIFAGRERGYSATATNSPVVDLASPSAGSTLSRDGHANSGINALLSAASPSYQQHLQQQHHHTTRRPRHVPVIQYPIRQLANWPAIRELLHKSGARGSVSPRGPMMGANMGNTNNTNNTDASTYIYDAAAATVLEQRRPPLPFPPLSGIVGTTGTAGNDNWLAQLNVSVVKDLGDKYFTTFNLGNPILDRRLFSQHSLGVAIGTGFGVNMESCIVLVTMALGVLGKKALRQAGISSGSGMSSTSPYDHRDSTAGLDGSDDAWDDGLVFFNEARKRIGMLGSDSSLQACQYHLLCGLFYSQLVRPFDWWAHVTRAVACCTSFWACIPKDCDEWTMDMQARLFWITAMFEAVLTQELDFPVSNLANYEDRVPLPTFVEFPGIAAFSFAAPSMGMRMGVGASMMGGGLGSSTMPASQEEEQDAFCHYHFLSQIAHRIILTRLCDSLFANRSKALASGQTIEAASQATTMARSDYPPQALEDELLHQLEQWRSQLPGYLQWEDDNAHRYADTGSSSSGFDASSAPPTPASVFVVPWLQARYCIARYHLRRPLLHRALHHPDSMTAADFDKCRDALACAVRWCSVIRPTLDVMDCLYLKYFLCTQLFGMLLLFHTLERSTVPALRQLVPPTYEAWRRFAFGFLERYAPWSPSVAREFEIVSVLRDRPPEDAVSTAAAGDGITLAMEALQQQQQHDTTTTFATHLDSHDSHDNDRRQTRSSRRGSLHEL</sequence>
<keyword evidence="1" id="KW-0539">Nucleus</keyword>
<feature type="compositionally biased region" description="Basic and acidic residues" evidence="2">
    <location>
        <begin position="869"/>
        <end position="881"/>
    </location>
</feature>
<feature type="compositionally biased region" description="Acidic residues" evidence="2">
    <location>
        <begin position="96"/>
        <end position="113"/>
    </location>
</feature>
<evidence type="ECO:0000256" key="1">
    <source>
        <dbReference type="ARBA" id="ARBA00023242"/>
    </source>
</evidence>
<dbReference type="Gene3D" id="4.10.240.10">
    <property type="entry name" value="Zn(2)-C6 fungal-type DNA-binding domain"/>
    <property type="match status" value="1"/>
</dbReference>
<evidence type="ECO:0000313" key="4">
    <source>
        <dbReference type="EMBL" id="CAK7236784.1"/>
    </source>
</evidence>
<evidence type="ECO:0000256" key="2">
    <source>
        <dbReference type="SAM" id="MobiDB-lite"/>
    </source>
</evidence>
<feature type="domain" description="Zn(2)-C6 fungal-type" evidence="3">
    <location>
        <begin position="29"/>
        <end position="58"/>
    </location>
</feature>
<keyword evidence="5" id="KW-1185">Reference proteome</keyword>
<dbReference type="Pfam" id="PF00172">
    <property type="entry name" value="Zn_clus"/>
    <property type="match status" value="1"/>
</dbReference>
<feature type="region of interest" description="Disordered" evidence="2">
    <location>
        <begin position="867"/>
        <end position="893"/>
    </location>
</feature>
<dbReference type="InterPro" id="IPR036864">
    <property type="entry name" value="Zn2-C6_fun-type_DNA-bd_sf"/>
</dbReference>
<dbReference type="PANTHER" id="PTHR47785">
    <property type="entry name" value="ZN(II)2CYS6 TRANSCRIPTION FACTOR (EUROFUNG)-RELATED-RELATED"/>
    <property type="match status" value="1"/>
</dbReference>
<dbReference type="CDD" id="cd12148">
    <property type="entry name" value="fungal_TF_MHR"/>
    <property type="match status" value="1"/>
</dbReference>
<gene>
    <name evidence="4" type="ORF">SCUCBS95973_009728</name>
</gene>
<dbReference type="InterPro" id="IPR053181">
    <property type="entry name" value="EcdB-like_regulator"/>
</dbReference>
<feature type="compositionally biased region" description="Basic residues" evidence="2">
    <location>
        <begin position="882"/>
        <end position="893"/>
    </location>
</feature>
<dbReference type="InterPro" id="IPR001138">
    <property type="entry name" value="Zn2Cys6_DnaBD"/>
</dbReference>
<name>A0ABP0CXC1_9PEZI</name>
<reference evidence="4 5" key="1">
    <citation type="submission" date="2024-01" db="EMBL/GenBank/DDBJ databases">
        <authorList>
            <person name="Allen C."/>
            <person name="Tagirdzhanova G."/>
        </authorList>
    </citation>
    <scope>NUCLEOTIDE SEQUENCE [LARGE SCALE GENOMIC DNA]</scope>
</reference>
<feature type="compositionally biased region" description="Pro residues" evidence="2">
    <location>
        <begin position="148"/>
        <end position="159"/>
    </location>
</feature>
<dbReference type="PROSITE" id="PS50048">
    <property type="entry name" value="ZN2_CY6_FUNGAL_2"/>
    <property type="match status" value="1"/>
</dbReference>
<dbReference type="EMBL" id="CAWUHB010000124">
    <property type="protein sequence ID" value="CAK7236784.1"/>
    <property type="molecule type" value="Genomic_DNA"/>
</dbReference>
<dbReference type="PANTHER" id="PTHR47785:SF6">
    <property type="entry name" value="ZN(II)2CYS6 TRANSCRIPTION FACTOR (EUROFUNG)"/>
    <property type="match status" value="1"/>
</dbReference>
<dbReference type="Proteomes" id="UP001642405">
    <property type="component" value="Unassembled WGS sequence"/>
</dbReference>
<organism evidence="4 5">
    <name type="scientific">Sporothrix curviconia</name>
    <dbReference type="NCBI Taxonomy" id="1260050"/>
    <lineage>
        <taxon>Eukaryota</taxon>
        <taxon>Fungi</taxon>
        <taxon>Dikarya</taxon>
        <taxon>Ascomycota</taxon>
        <taxon>Pezizomycotina</taxon>
        <taxon>Sordariomycetes</taxon>
        <taxon>Sordariomycetidae</taxon>
        <taxon>Ophiostomatales</taxon>
        <taxon>Ophiostomataceae</taxon>
        <taxon>Sporothrix</taxon>
    </lineage>
</organism>